<dbReference type="AlphaFoldDB" id="A0A6M2E310"/>
<dbReference type="PROSITE" id="PS50405">
    <property type="entry name" value="GST_CTER"/>
    <property type="match status" value="1"/>
</dbReference>
<dbReference type="InterPro" id="IPR036282">
    <property type="entry name" value="Glutathione-S-Trfase_C_sf"/>
</dbReference>
<feature type="domain" description="GST C-terminal" evidence="1">
    <location>
        <begin position="1"/>
        <end position="111"/>
    </location>
</feature>
<organism evidence="2">
    <name type="scientific">Amblyomma tuberculatum</name>
    <dbReference type="NCBI Taxonomy" id="48802"/>
    <lineage>
        <taxon>Eukaryota</taxon>
        <taxon>Metazoa</taxon>
        <taxon>Ecdysozoa</taxon>
        <taxon>Arthropoda</taxon>
        <taxon>Chelicerata</taxon>
        <taxon>Arachnida</taxon>
        <taxon>Acari</taxon>
        <taxon>Parasitiformes</taxon>
        <taxon>Ixodida</taxon>
        <taxon>Ixodoidea</taxon>
        <taxon>Ixodidae</taxon>
        <taxon>Amblyomminae</taxon>
        <taxon>Amblyomma</taxon>
    </lineage>
</organism>
<dbReference type="Gene3D" id="1.20.1050.10">
    <property type="match status" value="1"/>
</dbReference>
<accession>A0A6M2E310</accession>
<dbReference type="SUPFAM" id="SSF47616">
    <property type="entry name" value="GST C-terminal domain-like"/>
    <property type="match status" value="1"/>
</dbReference>
<name>A0A6M2E310_9ACAR</name>
<reference evidence="2" key="1">
    <citation type="submission" date="2019-12" db="EMBL/GenBank/DDBJ databases">
        <title>The sialotranscriptome of the gopher-tortoise tick, Amblyomma tuberculatum.</title>
        <authorList>
            <person name="Karim S."/>
            <person name="Andersen J."/>
            <person name="Kumar D."/>
            <person name="Adamson S."/>
            <person name="Ennen J."/>
            <person name="Qualis C.P."/>
            <person name="Ribeiro J.M.C."/>
        </authorList>
    </citation>
    <scope>NUCLEOTIDE SEQUENCE</scope>
    <source>
        <strain evidence="2">Removed</strain>
        <tissue evidence="2">Salivary glands</tissue>
    </source>
</reference>
<sequence>MLEQRVWQLYLMLPCSGALVAALNYSLESYAEQLDDFLGPWDEFLANRKWVMGYRMTYVDFLLYEALDWHREFKPEAVQRCRSIVQYLERFETLPNIRQYFASDKYSKWPILEPLRPWGYKKPQERDAQRRS</sequence>
<protein>
    <submittedName>
        <fullName evidence="2">Putative glutathione s-transferase</fullName>
    </submittedName>
</protein>
<proteinExistence type="predicted"/>
<dbReference type="Pfam" id="PF14497">
    <property type="entry name" value="GST_C_3"/>
    <property type="match status" value="1"/>
</dbReference>
<dbReference type="Gene3D" id="3.40.30.10">
    <property type="entry name" value="Glutaredoxin"/>
    <property type="match status" value="1"/>
</dbReference>
<keyword evidence="2" id="KW-0808">Transferase</keyword>
<dbReference type="InterPro" id="IPR004046">
    <property type="entry name" value="GST_C"/>
</dbReference>
<dbReference type="GO" id="GO:0016740">
    <property type="term" value="F:transferase activity"/>
    <property type="evidence" value="ECO:0007669"/>
    <property type="project" value="UniProtKB-KW"/>
</dbReference>
<dbReference type="EMBL" id="GIDH01000866">
    <property type="protein sequence ID" value="NOV52809.1"/>
    <property type="molecule type" value="Transcribed_RNA"/>
</dbReference>
<evidence type="ECO:0000259" key="1">
    <source>
        <dbReference type="PROSITE" id="PS50405"/>
    </source>
</evidence>
<dbReference type="InterPro" id="IPR010987">
    <property type="entry name" value="Glutathione-S-Trfase_C-like"/>
</dbReference>
<evidence type="ECO:0000313" key="2">
    <source>
        <dbReference type="EMBL" id="NOV52809.1"/>
    </source>
</evidence>